<dbReference type="EMBL" id="LITT01000019">
    <property type="protein sequence ID" value="OAA87797.1"/>
    <property type="molecule type" value="Genomic_DNA"/>
</dbReference>
<dbReference type="AlphaFoldDB" id="A0A168PIS9"/>
<dbReference type="PATRIC" id="fig|1538.10.peg.2357"/>
<dbReference type="RefSeq" id="WP_063555399.1">
    <property type="nucleotide sequence ID" value="NZ_LITT01000019.1"/>
</dbReference>
<proteinExistence type="predicted"/>
<reference evidence="1 2" key="1">
    <citation type="journal article" date="2015" name="Biotechnol. Bioeng.">
        <title>Genome sequence and phenotypic characterization of Caulobacter segnis.</title>
        <authorList>
            <person name="Patel S."/>
            <person name="Fletcher B."/>
            <person name="Scott D.C."/>
            <person name="Ely B."/>
        </authorList>
    </citation>
    <scope>NUCLEOTIDE SEQUENCE [LARGE SCALE GENOMIC DNA]</scope>
    <source>
        <strain evidence="1 2">ERI-2</strain>
    </source>
</reference>
<gene>
    <name evidence="1" type="ORF">WY13_01912</name>
</gene>
<protein>
    <submittedName>
        <fullName evidence="1">Uncharacterized protein</fullName>
    </submittedName>
</protein>
<evidence type="ECO:0000313" key="1">
    <source>
        <dbReference type="EMBL" id="OAA87797.1"/>
    </source>
</evidence>
<accession>A0A168PIS9</accession>
<evidence type="ECO:0000313" key="2">
    <source>
        <dbReference type="Proteomes" id="UP000077407"/>
    </source>
</evidence>
<organism evidence="1 2">
    <name type="scientific">Clostridium ljungdahlii</name>
    <dbReference type="NCBI Taxonomy" id="1538"/>
    <lineage>
        <taxon>Bacteria</taxon>
        <taxon>Bacillati</taxon>
        <taxon>Bacillota</taxon>
        <taxon>Clostridia</taxon>
        <taxon>Eubacteriales</taxon>
        <taxon>Clostridiaceae</taxon>
        <taxon>Clostridium</taxon>
    </lineage>
</organism>
<name>A0A168PIS9_9CLOT</name>
<comment type="caution">
    <text evidence="1">The sequence shown here is derived from an EMBL/GenBank/DDBJ whole genome shotgun (WGS) entry which is preliminary data.</text>
</comment>
<sequence length="186" mass="22187">MKKVIVERLDESTNDIKEYEVIAEEEAIEAIDDFNIAENVVDNSIYDYGYTVEINLKTGEIYAGIDDGTFSLGDTTTIRCIYHQDAYDDGPFIGDSIRNEYCEFEAFNEQYQDWVNGIERKYDYEFNSDYYNDEYEAFIVEVLEEDIYEFKRNYYIETFEFEMGIHFDIYEDTHEFYEEAKAIIEL</sequence>
<dbReference type="Proteomes" id="UP000077407">
    <property type="component" value="Unassembled WGS sequence"/>
</dbReference>